<reference evidence="1 2" key="1">
    <citation type="submission" date="2016-04" db="EMBL/GenBank/DDBJ databases">
        <title>ATOL: Assembling a taxonomically balanced genome-scale reconstruction of the evolutionary history of the Enterobacteriaceae.</title>
        <authorList>
            <person name="Plunkett G.III."/>
            <person name="Neeno-Eckwall E.C."/>
            <person name="Glasner J.D."/>
            <person name="Perna N.T."/>
        </authorList>
    </citation>
    <scope>NUCLEOTIDE SEQUENCE [LARGE SCALE GENOMIC DNA]</scope>
    <source>
        <strain evidence="1 2">ATCC 51603</strain>
    </source>
</reference>
<name>A0A1B7JVL8_9ENTR</name>
<dbReference type="Proteomes" id="UP000078386">
    <property type="component" value="Unassembled WGS sequence"/>
</dbReference>
<sequence length="38" mass="3984">MVAQISRTTIVQSPNSALFGAKKSPPAGELLSIINIDD</sequence>
<dbReference type="AlphaFoldDB" id="A0A1B7JVL8"/>
<accession>A0A1B7JVL8</accession>
<proteinExistence type="predicted"/>
<keyword evidence="2" id="KW-1185">Reference proteome</keyword>
<organism evidence="1 2">
    <name type="scientific">Kluyvera georgiana ATCC 51603</name>
    <dbReference type="NCBI Taxonomy" id="1354264"/>
    <lineage>
        <taxon>Bacteria</taxon>
        <taxon>Pseudomonadati</taxon>
        <taxon>Pseudomonadota</taxon>
        <taxon>Gammaproteobacteria</taxon>
        <taxon>Enterobacterales</taxon>
        <taxon>Enterobacteriaceae</taxon>
        <taxon>Kluyvera</taxon>
    </lineage>
</organism>
<evidence type="ECO:0000313" key="1">
    <source>
        <dbReference type="EMBL" id="OAT51938.1"/>
    </source>
</evidence>
<gene>
    <name evidence="1" type="ORF">M989_02760</name>
</gene>
<comment type="caution">
    <text evidence="1">The sequence shown here is derived from an EMBL/GenBank/DDBJ whole genome shotgun (WGS) entry which is preliminary data.</text>
</comment>
<dbReference type="PATRIC" id="fig|1354264.4.peg.2882"/>
<dbReference type="EMBL" id="LXEU01000053">
    <property type="protein sequence ID" value="OAT51938.1"/>
    <property type="molecule type" value="Genomic_DNA"/>
</dbReference>
<evidence type="ECO:0000313" key="2">
    <source>
        <dbReference type="Proteomes" id="UP000078386"/>
    </source>
</evidence>
<protein>
    <submittedName>
        <fullName evidence="1">Uncharacterized protein</fullName>
    </submittedName>
</protein>